<evidence type="ECO:0000313" key="3">
    <source>
        <dbReference type="EMBL" id="GBN88288.1"/>
    </source>
</evidence>
<reference evidence="3 5" key="1">
    <citation type="journal article" date="2019" name="Sci. Rep.">
        <title>Orb-weaving spider Araneus ventricosus genome elucidates the spidroin gene catalogue.</title>
        <authorList>
            <person name="Kono N."/>
            <person name="Nakamura H."/>
            <person name="Ohtoshi R."/>
            <person name="Moran D.A.P."/>
            <person name="Shinohara A."/>
            <person name="Yoshida Y."/>
            <person name="Fujiwara M."/>
            <person name="Mori M."/>
            <person name="Tomita M."/>
            <person name="Arakawa K."/>
        </authorList>
    </citation>
    <scope>NUCLEOTIDE SEQUENCE [LARGE SCALE GENOMIC DNA]</scope>
</reference>
<accession>A0A4Y2SJ53</accession>
<dbReference type="EMBL" id="BGPR01022214">
    <property type="protein sequence ID" value="GBN88289.1"/>
    <property type="molecule type" value="Genomic_DNA"/>
</dbReference>
<evidence type="ECO:0000313" key="4">
    <source>
        <dbReference type="EMBL" id="GBN88289.1"/>
    </source>
</evidence>
<name>A0A4Y2SJ53_ARAVE</name>
<keyword evidence="5" id="KW-1185">Reference proteome</keyword>
<evidence type="ECO:0000259" key="2">
    <source>
        <dbReference type="Pfam" id="PF16087"/>
    </source>
</evidence>
<dbReference type="Proteomes" id="UP000499080">
    <property type="component" value="Unassembled WGS sequence"/>
</dbReference>
<gene>
    <name evidence="3" type="ORF">AVEN_245419_1</name>
    <name evidence="4" type="ORF">AVEN_247285_1</name>
</gene>
<feature type="region of interest" description="Disordered" evidence="1">
    <location>
        <begin position="119"/>
        <end position="144"/>
    </location>
</feature>
<feature type="domain" description="DUF4817" evidence="2">
    <location>
        <begin position="76"/>
        <end position="126"/>
    </location>
</feature>
<dbReference type="InterPro" id="IPR032135">
    <property type="entry name" value="DUF4817"/>
</dbReference>
<sequence>MLLAEGAKNDEQQLQQRTRIDHPSEAVGVEVPLPSPNFSFSSALELNKIGNRRCNARNLLQQEIPNVNVKMATVQQKVRMSCLCFDEIKSIVTVQICFRLEYRNCQSPSKNSNKRWYEQFKGTGNVHRSKAADDHRSQTKSLNK</sequence>
<dbReference type="AlphaFoldDB" id="A0A4Y2SJ53"/>
<evidence type="ECO:0000256" key="1">
    <source>
        <dbReference type="SAM" id="MobiDB-lite"/>
    </source>
</evidence>
<organism evidence="3 5">
    <name type="scientific">Araneus ventricosus</name>
    <name type="common">Orbweaver spider</name>
    <name type="synonym">Epeira ventricosa</name>
    <dbReference type="NCBI Taxonomy" id="182803"/>
    <lineage>
        <taxon>Eukaryota</taxon>
        <taxon>Metazoa</taxon>
        <taxon>Ecdysozoa</taxon>
        <taxon>Arthropoda</taxon>
        <taxon>Chelicerata</taxon>
        <taxon>Arachnida</taxon>
        <taxon>Araneae</taxon>
        <taxon>Araneomorphae</taxon>
        <taxon>Entelegynae</taxon>
        <taxon>Araneoidea</taxon>
        <taxon>Araneidae</taxon>
        <taxon>Araneus</taxon>
    </lineage>
</organism>
<evidence type="ECO:0000313" key="5">
    <source>
        <dbReference type="Proteomes" id="UP000499080"/>
    </source>
</evidence>
<protein>
    <recommendedName>
        <fullName evidence="2">DUF4817 domain-containing protein</fullName>
    </recommendedName>
</protein>
<dbReference type="Pfam" id="PF16087">
    <property type="entry name" value="DUF4817"/>
    <property type="match status" value="1"/>
</dbReference>
<feature type="region of interest" description="Disordered" evidence="1">
    <location>
        <begin position="1"/>
        <end position="21"/>
    </location>
</feature>
<comment type="caution">
    <text evidence="3">The sequence shown here is derived from an EMBL/GenBank/DDBJ whole genome shotgun (WGS) entry which is preliminary data.</text>
</comment>
<dbReference type="EMBL" id="BGPR01022213">
    <property type="protein sequence ID" value="GBN88288.1"/>
    <property type="molecule type" value="Genomic_DNA"/>
</dbReference>
<proteinExistence type="predicted"/>
<dbReference type="OrthoDB" id="6460236at2759"/>